<evidence type="ECO:0000313" key="2">
    <source>
        <dbReference type="Proteomes" id="UP000814128"/>
    </source>
</evidence>
<comment type="caution">
    <text evidence="1">The sequence shown here is derived from an EMBL/GenBank/DDBJ whole genome shotgun (WGS) entry which is preliminary data.</text>
</comment>
<proteinExistence type="predicted"/>
<reference evidence="1" key="1">
    <citation type="submission" date="2021-02" db="EMBL/GenBank/DDBJ databases">
        <authorList>
            <consortium name="DOE Joint Genome Institute"/>
            <person name="Ahrendt S."/>
            <person name="Looney B.P."/>
            <person name="Miyauchi S."/>
            <person name="Morin E."/>
            <person name="Drula E."/>
            <person name="Courty P.E."/>
            <person name="Chicoki N."/>
            <person name="Fauchery L."/>
            <person name="Kohler A."/>
            <person name="Kuo A."/>
            <person name="Labutti K."/>
            <person name="Pangilinan J."/>
            <person name="Lipzen A."/>
            <person name="Riley R."/>
            <person name="Andreopoulos W."/>
            <person name="He G."/>
            <person name="Johnson J."/>
            <person name="Barry K.W."/>
            <person name="Grigoriev I.V."/>
            <person name="Nagy L."/>
            <person name="Hibbett D."/>
            <person name="Henrissat B."/>
            <person name="Matheny P.B."/>
            <person name="Labbe J."/>
            <person name="Martin F."/>
        </authorList>
    </citation>
    <scope>NUCLEOTIDE SEQUENCE</scope>
    <source>
        <strain evidence="1">EC-137</strain>
    </source>
</reference>
<dbReference type="EMBL" id="MU273864">
    <property type="protein sequence ID" value="KAI0027638.1"/>
    <property type="molecule type" value="Genomic_DNA"/>
</dbReference>
<name>A0ACB8Q7F2_9AGAM</name>
<feature type="non-terminal residue" evidence="1">
    <location>
        <position position="167"/>
    </location>
</feature>
<accession>A0ACB8Q7F2</accession>
<protein>
    <submittedName>
        <fullName evidence="1">Uncharacterized protein</fullName>
    </submittedName>
</protein>
<dbReference type="Proteomes" id="UP000814128">
    <property type="component" value="Unassembled WGS sequence"/>
</dbReference>
<gene>
    <name evidence="1" type="ORF">K488DRAFT_60789</name>
</gene>
<keyword evidence="2" id="KW-1185">Reference proteome</keyword>
<organism evidence="1 2">
    <name type="scientific">Vararia minispora EC-137</name>
    <dbReference type="NCBI Taxonomy" id="1314806"/>
    <lineage>
        <taxon>Eukaryota</taxon>
        <taxon>Fungi</taxon>
        <taxon>Dikarya</taxon>
        <taxon>Basidiomycota</taxon>
        <taxon>Agaricomycotina</taxon>
        <taxon>Agaricomycetes</taxon>
        <taxon>Russulales</taxon>
        <taxon>Lachnocladiaceae</taxon>
        <taxon>Vararia</taxon>
    </lineage>
</organism>
<sequence length="167" mass="19458">MQRTVVPKECHPSFNLTSARLSVLSQGNAYWMIMASRKPEMRRQALINLDVTRHAVRQHNKSISFPKSEHVWRALYHKDFSRKTRDFLWRCMQGAFKIGRYWAKIPDYEQRERCSRCGEEESMEHILINCDSPVRTTIWKLTESLLQPVLDLPPALSLGTVLGCALL</sequence>
<reference evidence="1" key="2">
    <citation type="journal article" date="2022" name="New Phytol.">
        <title>Evolutionary transition to the ectomycorrhizal habit in the genomes of a hyperdiverse lineage of mushroom-forming fungi.</title>
        <authorList>
            <person name="Looney B."/>
            <person name="Miyauchi S."/>
            <person name="Morin E."/>
            <person name="Drula E."/>
            <person name="Courty P.E."/>
            <person name="Kohler A."/>
            <person name="Kuo A."/>
            <person name="LaButti K."/>
            <person name="Pangilinan J."/>
            <person name="Lipzen A."/>
            <person name="Riley R."/>
            <person name="Andreopoulos W."/>
            <person name="He G."/>
            <person name="Johnson J."/>
            <person name="Nolan M."/>
            <person name="Tritt A."/>
            <person name="Barry K.W."/>
            <person name="Grigoriev I.V."/>
            <person name="Nagy L.G."/>
            <person name="Hibbett D."/>
            <person name="Henrissat B."/>
            <person name="Matheny P.B."/>
            <person name="Labbe J."/>
            <person name="Martin F.M."/>
        </authorList>
    </citation>
    <scope>NUCLEOTIDE SEQUENCE</scope>
    <source>
        <strain evidence="1">EC-137</strain>
    </source>
</reference>
<evidence type="ECO:0000313" key="1">
    <source>
        <dbReference type="EMBL" id="KAI0027638.1"/>
    </source>
</evidence>